<sequence>MSHNNQSFGWSGALVAFMLASVAHANTIKVMMLHNSQQSNAGWKEGFYDFFAPFLNGQGGFTMSDGNTYTLDTILCEESLDTNAVAKVQACVNTAVAQNVDAIIVGTSSSNDDIKTAAEAVGIPNIHCSGGNPMSWTAATPHAFGMHLPFPWYSRGPIRQAALLNLKTVVIMRNYEWGFPRISAVAATEWSLESSLQVIGPTVAWCQRWANMTQTCSLRGGACRCGTQSEFDNMGYKYQADTMPSFYEIAESKVHEVGFDPRAEFISPGIVEFIEGVIDDVRSQGADPDMVVNWLTAARSGLMAMMQKKFGYKMYFGGPNGAGTAWYGYESYWNNGTAALGKDEALYNTGGGQWHYEMGFSDPYFGTTASMVSQFETQFAKVPSYDHAACMAAGISLSFGLQKYGQSLVGLSTAQRREEVRVSVGTLNDETLFGMVRFNRFNQNNGRMSVNWQVLEDGNTRPVLPAEAAATQFRFPSPSWDARIGCPAGTYATGLLPVPTECVACPEGRARSTLSMGLNFSECDLCPEGYGTLPGQTGLLECPACPAGRYQNGNSDRGVCNACPLGTSRAANSIGGCILCAAQTYADVTGLETCKACPSKSSQSDLGQTFCFCDVGAYKDPADVTPVGTVLPCLGCEQVIPGSTTLYPNSRYSHECVCPAKTFWHRPDPASSVAFCKECGLGLVCLGGRESAGNNGSVPNHQAPLQAQMYAAGAPAYNGGDPSYIVECGSTNTCPGDLALGDCPGNNVGIACVDCAADHYSDNGLCYSCADAGFALGPLLAALALFLVALVGLYKFATKMDKPHRDSMMTVTIGAGLVLATLQALSAFSKVEVQWVEPLQTLRGIFSFLIFDISILRPGCFLGTMNPLLNYLGSLLMYPIAATGIMLCFAFGKYVLKKNITLNEVVNAQGLIVSAVYIALTSLAVRPFQCVGNPDGTSSMTAYRNVICWRDAGHSWMVALSFLPFFGGVCTFMALVIWAVIQYPVKVSSPNGVKFVKRYKFIFSRFSPDAYYFALVLNFRNFLIGILPVLLVAYNELQFLSLTLVIAVYALLQARMWPWRTLISNLMDACLALFLMLVIVVGSLLLEFDPERGTTVVSVILMIGTVVAFVGLVVAFSFAAYRTYRPSRTYGIFLSHHKLGAAVLSRWFKMLLGEHTTSKIFLDSDDVSKLDAIIDVTAWDCENVVVLITQETLKRMWCAAEIASAWAAKTNIVLVSCDGNGLSQELIESVPSLWTEEQQSTLMNAGVSMTMILDSYQGLLSRESLKLDRKGANGELHQKVAKDVIAQCKGLSTNMLSRLAMGLKRADSGLSTSTLLMLGDLVTPEAGSCCRVIQSLLQSKLQEPVHVVDPTEAIKDLDAAATQMGSAKVILVILTQGVLHEPTFAGTVAACPEGARANFVPIKADESFIYPDPTFWENLADGKIFSEKTLDGFDTDFEGVRAAYARLFNVLALKFTSHGSESIQGTEIQVMTGRLAPMIDDASAKTDSVRPVRSGKADPSGKGNVDSLEHVLKEPISEATL</sequence>
<name>A0ABP0NKG6_9DINO</name>
<dbReference type="SUPFAM" id="SSF57184">
    <property type="entry name" value="Growth factor receptor domain"/>
    <property type="match status" value="1"/>
</dbReference>
<dbReference type="Proteomes" id="UP001642484">
    <property type="component" value="Unassembled WGS sequence"/>
</dbReference>
<dbReference type="EMBL" id="CAXAMN010021740">
    <property type="protein sequence ID" value="CAK9062949.1"/>
    <property type="molecule type" value="Genomic_DNA"/>
</dbReference>
<feature type="transmembrane region" description="Helical" evidence="2">
    <location>
        <begin position="875"/>
        <end position="896"/>
    </location>
</feature>
<feature type="transmembrane region" description="Helical" evidence="2">
    <location>
        <begin position="1098"/>
        <end position="1121"/>
    </location>
</feature>
<keyword evidence="2" id="KW-0812">Transmembrane</keyword>
<evidence type="ECO:0000313" key="4">
    <source>
        <dbReference type="EMBL" id="CAK9062949.1"/>
    </source>
</evidence>
<feature type="transmembrane region" description="Helical" evidence="2">
    <location>
        <begin position="1066"/>
        <end position="1086"/>
    </location>
</feature>
<dbReference type="PANTHER" id="PTHR46967">
    <property type="entry name" value="INSULIN-LIKE GROWTH FACTOR BINDING PROTEIN,N-TERMINAL"/>
    <property type="match status" value="1"/>
</dbReference>
<accession>A0ABP0NKG6</accession>
<dbReference type="PANTHER" id="PTHR46967:SF2">
    <property type="entry name" value="SUSHI, VON WILLEBRAND FACTOR TYPE A, EGF AND PENTRAXIN DOMAIN-CONTAINING PROTEIN 1-LIKE"/>
    <property type="match status" value="1"/>
</dbReference>
<feature type="transmembrane region" description="Helical" evidence="2">
    <location>
        <begin position="808"/>
        <end position="828"/>
    </location>
</feature>
<organism evidence="4 5">
    <name type="scientific">Durusdinium trenchii</name>
    <dbReference type="NCBI Taxonomy" id="1381693"/>
    <lineage>
        <taxon>Eukaryota</taxon>
        <taxon>Sar</taxon>
        <taxon>Alveolata</taxon>
        <taxon>Dinophyceae</taxon>
        <taxon>Suessiales</taxon>
        <taxon>Symbiodiniaceae</taxon>
        <taxon>Durusdinium</taxon>
    </lineage>
</organism>
<keyword evidence="3" id="KW-0732">Signal</keyword>
<feature type="transmembrane region" description="Helical" evidence="2">
    <location>
        <begin position="956"/>
        <end position="981"/>
    </location>
</feature>
<evidence type="ECO:0000256" key="3">
    <source>
        <dbReference type="SAM" id="SignalP"/>
    </source>
</evidence>
<evidence type="ECO:0000256" key="2">
    <source>
        <dbReference type="SAM" id="Phobius"/>
    </source>
</evidence>
<feature type="transmembrane region" description="Helical" evidence="2">
    <location>
        <begin position="774"/>
        <end position="796"/>
    </location>
</feature>
<keyword evidence="2" id="KW-1133">Transmembrane helix</keyword>
<feature type="transmembrane region" description="Helical" evidence="2">
    <location>
        <begin position="1037"/>
        <end position="1054"/>
    </location>
</feature>
<keyword evidence="2" id="KW-0472">Membrane</keyword>
<evidence type="ECO:0000313" key="5">
    <source>
        <dbReference type="Proteomes" id="UP001642484"/>
    </source>
</evidence>
<comment type="caution">
    <text evidence="4">The sequence shown here is derived from an EMBL/GenBank/DDBJ whole genome shotgun (WGS) entry which is preliminary data.</text>
</comment>
<feature type="transmembrane region" description="Helical" evidence="2">
    <location>
        <begin position="908"/>
        <end position="925"/>
    </location>
</feature>
<feature type="region of interest" description="Disordered" evidence="1">
    <location>
        <begin position="1483"/>
        <end position="1509"/>
    </location>
</feature>
<feature type="transmembrane region" description="Helical" evidence="2">
    <location>
        <begin position="1010"/>
        <end position="1031"/>
    </location>
</feature>
<feature type="signal peptide" evidence="3">
    <location>
        <begin position="1"/>
        <end position="25"/>
    </location>
</feature>
<dbReference type="InterPro" id="IPR035897">
    <property type="entry name" value="Toll_tir_struct_dom_sf"/>
</dbReference>
<feature type="chain" id="PRO_5045947419" evidence="3">
    <location>
        <begin position="26"/>
        <end position="1521"/>
    </location>
</feature>
<reference evidence="4 5" key="1">
    <citation type="submission" date="2024-02" db="EMBL/GenBank/DDBJ databases">
        <authorList>
            <person name="Chen Y."/>
            <person name="Shah S."/>
            <person name="Dougan E. K."/>
            <person name="Thang M."/>
            <person name="Chan C."/>
        </authorList>
    </citation>
    <scope>NUCLEOTIDE SEQUENCE [LARGE SCALE GENOMIC DNA]</scope>
</reference>
<dbReference type="InterPro" id="IPR009030">
    <property type="entry name" value="Growth_fac_rcpt_cys_sf"/>
</dbReference>
<dbReference type="SMART" id="SM01411">
    <property type="entry name" value="Ephrin_rec_like"/>
    <property type="match status" value="2"/>
</dbReference>
<dbReference type="Gene3D" id="2.10.50.10">
    <property type="entry name" value="Tumor Necrosis Factor Receptor, subunit A, domain 2"/>
    <property type="match status" value="1"/>
</dbReference>
<gene>
    <name evidence="4" type="ORF">CCMP2556_LOCUS30962</name>
</gene>
<keyword evidence="5" id="KW-1185">Reference proteome</keyword>
<protein>
    <submittedName>
        <fullName evidence="4">Uncharacterized protein</fullName>
    </submittedName>
</protein>
<dbReference type="SUPFAM" id="SSF52200">
    <property type="entry name" value="Toll/Interleukin receptor TIR domain"/>
    <property type="match status" value="1"/>
</dbReference>
<proteinExistence type="predicted"/>
<evidence type="ECO:0000256" key="1">
    <source>
        <dbReference type="SAM" id="MobiDB-lite"/>
    </source>
</evidence>